<dbReference type="SUPFAM" id="SSF56281">
    <property type="entry name" value="Metallo-hydrolase/oxidoreductase"/>
    <property type="match status" value="1"/>
</dbReference>
<evidence type="ECO:0000313" key="2">
    <source>
        <dbReference type="Proteomes" id="UP001335729"/>
    </source>
</evidence>
<protein>
    <recommendedName>
        <fullName evidence="3">MBL fold metallo-hydrolase</fullName>
    </recommendedName>
</protein>
<name>A0ABU7N0U6_9ACTN</name>
<keyword evidence="2" id="KW-1185">Reference proteome</keyword>
<dbReference type="Proteomes" id="UP001335729">
    <property type="component" value="Unassembled WGS sequence"/>
</dbReference>
<evidence type="ECO:0008006" key="3">
    <source>
        <dbReference type="Google" id="ProtNLM"/>
    </source>
</evidence>
<organism evidence="1 2">
    <name type="scientific">Gordonia prachuapensis</name>
    <dbReference type="NCBI Taxonomy" id="3115651"/>
    <lineage>
        <taxon>Bacteria</taxon>
        <taxon>Bacillati</taxon>
        <taxon>Actinomycetota</taxon>
        <taxon>Actinomycetes</taxon>
        <taxon>Mycobacteriales</taxon>
        <taxon>Gordoniaceae</taxon>
        <taxon>Gordonia</taxon>
    </lineage>
</organism>
<sequence length="495" mass="55009">MDMTFIGHNAMYFGGDDGLLVDPVLEKTYGDDYTSSPVEIYPPRQVLFDEMPRPSAIVVSHEHSDHFQVASLNRLDRSATVYVGPLMPQPIRTLLSNLGFEVIVAKFGQEYSAGDDVLFQLYPAGNNTALWESRVSQIYVRDAVTPDLGGIFVTVDALPSERFIQDVRAGIVPAPSVYGCSNNAQVTPPGVYGSTDNMVDEHTFAGVGQRSAIPGVEILAALFDDSLTPFPELLDADLLITGGGFLKDYEQMGPFPLSDQKVMAAALQRLCENTMAFGPSPGDRFEFKSGRLKQTDADATWVRLDTRRWNELMQRRERFIQEDGRIPSKEISASLTTNEVADVLPVVEDGLAYLARLLLTTDYSAMLKRSSIDEGRAHDLFLFRLVNGGDRYEWALDLRLSRFIPVDDATADSDAVAHYPFGICTQLADWYNVLTGHLQIWDIVGVAMRSWYPSDYGRSPVFALYNGFGEQARPDIAFDIYKRQLARVLQADPIG</sequence>
<reference evidence="1 2" key="1">
    <citation type="submission" date="2024-01" db="EMBL/GenBank/DDBJ databases">
        <title>Draft genome sequence of Gordonia sp. PKS22-38.</title>
        <authorList>
            <person name="Suphannarot A."/>
            <person name="Mingma R."/>
        </authorList>
    </citation>
    <scope>NUCLEOTIDE SEQUENCE [LARGE SCALE GENOMIC DNA]</scope>
    <source>
        <strain evidence="1 2">PKS22-38</strain>
    </source>
</reference>
<dbReference type="Gene3D" id="3.60.15.10">
    <property type="entry name" value="Ribonuclease Z/Hydroxyacylglutathione hydrolase-like"/>
    <property type="match status" value="1"/>
</dbReference>
<dbReference type="EMBL" id="JAZDUE010000035">
    <property type="protein sequence ID" value="MEE4026081.1"/>
    <property type="molecule type" value="Genomic_DNA"/>
</dbReference>
<evidence type="ECO:0000313" key="1">
    <source>
        <dbReference type="EMBL" id="MEE4026081.1"/>
    </source>
</evidence>
<dbReference type="InterPro" id="IPR036866">
    <property type="entry name" value="RibonucZ/Hydroxyglut_hydro"/>
</dbReference>
<accession>A0ABU7N0U6</accession>
<gene>
    <name evidence="1" type="ORF">V1Y59_23575</name>
</gene>
<proteinExistence type="predicted"/>
<comment type="caution">
    <text evidence="1">The sequence shown here is derived from an EMBL/GenBank/DDBJ whole genome shotgun (WGS) entry which is preliminary data.</text>
</comment>
<dbReference type="RefSeq" id="WP_330507473.1">
    <property type="nucleotide sequence ID" value="NZ_JAZDUE010000035.1"/>
</dbReference>